<keyword evidence="4" id="KW-0646">Protease inhibitor</keyword>
<dbReference type="Proteomes" id="UP001153712">
    <property type="component" value="Chromosome 15"/>
</dbReference>
<comment type="similarity">
    <text evidence="2 8">Belongs to the serpin family.</text>
</comment>
<evidence type="ECO:0000256" key="1">
    <source>
        <dbReference type="ARBA" id="ARBA00004613"/>
    </source>
</evidence>
<evidence type="ECO:0000313" key="11">
    <source>
        <dbReference type="EMBL" id="CAG9857849.1"/>
    </source>
</evidence>
<dbReference type="InterPro" id="IPR036186">
    <property type="entry name" value="Serpin_sf"/>
</dbReference>
<dbReference type="InterPro" id="IPR000215">
    <property type="entry name" value="Serpin_fam"/>
</dbReference>
<evidence type="ECO:0000256" key="2">
    <source>
        <dbReference type="ARBA" id="ARBA00009500"/>
    </source>
</evidence>
<keyword evidence="3" id="KW-0964">Secreted</keyword>
<evidence type="ECO:0000256" key="5">
    <source>
        <dbReference type="ARBA" id="ARBA00022729"/>
    </source>
</evidence>
<dbReference type="Gene3D" id="2.30.39.10">
    <property type="entry name" value="Alpha-1-antitrypsin, domain 1"/>
    <property type="match status" value="1"/>
</dbReference>
<evidence type="ECO:0000259" key="10">
    <source>
        <dbReference type="SMART" id="SM00093"/>
    </source>
</evidence>
<evidence type="ECO:0000256" key="3">
    <source>
        <dbReference type="ARBA" id="ARBA00022525"/>
    </source>
</evidence>
<gene>
    <name evidence="11" type="ORF">PHYEVI_LOCUS4247</name>
</gene>
<organism evidence="11 12">
    <name type="scientific">Phyllotreta striolata</name>
    <name type="common">Striped flea beetle</name>
    <name type="synonym">Crioceris striolata</name>
    <dbReference type="NCBI Taxonomy" id="444603"/>
    <lineage>
        <taxon>Eukaryota</taxon>
        <taxon>Metazoa</taxon>
        <taxon>Ecdysozoa</taxon>
        <taxon>Arthropoda</taxon>
        <taxon>Hexapoda</taxon>
        <taxon>Insecta</taxon>
        <taxon>Pterygota</taxon>
        <taxon>Neoptera</taxon>
        <taxon>Endopterygota</taxon>
        <taxon>Coleoptera</taxon>
        <taxon>Polyphaga</taxon>
        <taxon>Cucujiformia</taxon>
        <taxon>Chrysomeloidea</taxon>
        <taxon>Chrysomelidae</taxon>
        <taxon>Galerucinae</taxon>
        <taxon>Alticini</taxon>
        <taxon>Phyllotreta</taxon>
    </lineage>
</organism>
<evidence type="ECO:0000256" key="9">
    <source>
        <dbReference type="SAM" id="SignalP"/>
    </source>
</evidence>
<dbReference type="SMART" id="SM00093">
    <property type="entry name" value="SERPIN"/>
    <property type="match status" value="1"/>
</dbReference>
<protein>
    <recommendedName>
        <fullName evidence="10">Serpin domain-containing protein</fullName>
    </recommendedName>
</protein>
<dbReference type="SUPFAM" id="SSF56574">
    <property type="entry name" value="Serpins"/>
    <property type="match status" value="1"/>
</dbReference>
<dbReference type="Pfam" id="PF00079">
    <property type="entry name" value="Serpin"/>
    <property type="match status" value="1"/>
</dbReference>
<evidence type="ECO:0000256" key="7">
    <source>
        <dbReference type="ARBA" id="ARBA00023180"/>
    </source>
</evidence>
<dbReference type="GO" id="GO:0005615">
    <property type="term" value="C:extracellular space"/>
    <property type="evidence" value="ECO:0007669"/>
    <property type="project" value="InterPro"/>
</dbReference>
<keyword evidence="5 9" id="KW-0732">Signal</keyword>
<dbReference type="Gene3D" id="3.30.497.10">
    <property type="entry name" value="Antithrombin, subunit I, domain 2"/>
    <property type="match status" value="1"/>
</dbReference>
<dbReference type="FunFam" id="2.30.39.10:FF:000030">
    <property type="entry name" value="Serpin 2"/>
    <property type="match status" value="1"/>
</dbReference>
<dbReference type="InterPro" id="IPR023796">
    <property type="entry name" value="Serpin_dom"/>
</dbReference>
<evidence type="ECO:0000256" key="4">
    <source>
        <dbReference type="ARBA" id="ARBA00022690"/>
    </source>
</evidence>
<dbReference type="OrthoDB" id="671595at2759"/>
<sequence>MFVLVLFVGSILVNSAVAESPADNDVYYPYPIWSNPFDWKIFKEYGKIPQRNVLISPISLKMILSLLYQGSAGITQKELEDVLDVFDQTAARTEAQELSNRLQVRDSSDYGVFMGTRVFLDNHLQPQQKFSSIANEFYKSEVTPVNFSDPVSASANINSWAKEITKGRIPKLIDPVDLDEAIMVAANAVYFKGAWRYPFANRTFEDKFYVGNGDTFYTITTQFMSTKDRFYVHDSVQLDAKILRLPYKGGKYSMFIILPNSKGGLSSLINRISLASVHSLLYMMDKQMVEVKLPKFKFDFQARFSKTLQDLGLTQMFQNTASFSGIVRGNNTVLRKLVVSDIIQKSGIEINEHGSVIYAASELSIGNKFGENDVKFEATHPFMFFIEEQQGSLLFMGKVENPLNGEVLPLEPKPAKRFM</sequence>
<dbReference type="InterPro" id="IPR042178">
    <property type="entry name" value="Serpin_sf_1"/>
</dbReference>
<keyword evidence="7" id="KW-0325">Glycoprotein</keyword>
<dbReference type="GO" id="GO:0004867">
    <property type="term" value="F:serine-type endopeptidase inhibitor activity"/>
    <property type="evidence" value="ECO:0007669"/>
    <property type="project" value="UniProtKB-KW"/>
</dbReference>
<feature type="domain" description="Serpin" evidence="10">
    <location>
        <begin position="39"/>
        <end position="402"/>
    </location>
</feature>
<proteinExistence type="inferred from homology"/>
<dbReference type="EMBL" id="OU900108">
    <property type="protein sequence ID" value="CAG9857849.1"/>
    <property type="molecule type" value="Genomic_DNA"/>
</dbReference>
<evidence type="ECO:0000256" key="8">
    <source>
        <dbReference type="RuleBase" id="RU000411"/>
    </source>
</evidence>
<dbReference type="PANTHER" id="PTHR11461">
    <property type="entry name" value="SERINE PROTEASE INHIBITOR, SERPIN"/>
    <property type="match status" value="1"/>
</dbReference>
<reference evidence="11" key="1">
    <citation type="submission" date="2022-01" db="EMBL/GenBank/DDBJ databases">
        <authorList>
            <person name="King R."/>
        </authorList>
    </citation>
    <scope>NUCLEOTIDE SEQUENCE</scope>
</reference>
<accession>A0A9N9TPH2</accession>
<dbReference type="PANTHER" id="PTHR11461:SF357">
    <property type="entry name" value="SERINE PROTEASE INHIBITOR 27A"/>
    <property type="match status" value="1"/>
</dbReference>
<feature type="chain" id="PRO_5040254178" description="Serpin domain-containing protein" evidence="9">
    <location>
        <begin position="19"/>
        <end position="419"/>
    </location>
</feature>
<feature type="signal peptide" evidence="9">
    <location>
        <begin position="1"/>
        <end position="18"/>
    </location>
</feature>
<keyword evidence="6" id="KW-0722">Serine protease inhibitor</keyword>
<dbReference type="AlphaFoldDB" id="A0A9N9TPH2"/>
<evidence type="ECO:0000256" key="6">
    <source>
        <dbReference type="ARBA" id="ARBA00022900"/>
    </source>
</evidence>
<keyword evidence="12" id="KW-1185">Reference proteome</keyword>
<dbReference type="InterPro" id="IPR042185">
    <property type="entry name" value="Serpin_sf_2"/>
</dbReference>
<name>A0A9N9TPH2_PHYSR</name>
<comment type="subcellular location">
    <subcellularLocation>
        <location evidence="1">Secreted</location>
    </subcellularLocation>
</comment>
<dbReference type="CDD" id="cd19578">
    <property type="entry name" value="serpinK_insect_SRPN2-like"/>
    <property type="match status" value="1"/>
</dbReference>
<evidence type="ECO:0000313" key="12">
    <source>
        <dbReference type="Proteomes" id="UP001153712"/>
    </source>
</evidence>